<evidence type="ECO:0000256" key="2">
    <source>
        <dbReference type="ARBA" id="ARBA00022692"/>
    </source>
</evidence>
<keyword evidence="4" id="KW-0472">Membrane</keyword>
<sequence length="323" mass="34019">MRYGWRSGAFAAGAALALMSVGCGNEQAASAPPQAVERPASMQPEPAPRPAPVEVADVDELEESARDAVAGQRLYAPAGDNAVEFYLALRERRRDDARVLGALVDLFPYVLIATEQSVARGDLAEAERLQALLARIDHDAPALPRIAGVIAAARAREQAAAEAAAEAARLASAPRAASAPVANPGEPRPAAEAPAPSPAPAALASTPAPSTPAPTVTPRAPTPRPDPPAEVRQPQVPTLLSSVEPRYPQRALRRRIEGRVEVAFTIEPDGVIGDIDIVRSEPEGVFDTAVVQSLRRWRYAPPGAPVRTAQALEFRLPAEDAET</sequence>
<name>A0A8J7VUH9_9GAMM</name>
<dbReference type="RefSeq" id="WP_211927080.1">
    <property type="nucleotide sequence ID" value="NZ_JAGQFT020000017.1"/>
</dbReference>
<feature type="region of interest" description="Disordered" evidence="5">
    <location>
        <begin position="26"/>
        <end position="51"/>
    </location>
</feature>
<keyword evidence="9" id="KW-1185">Reference proteome</keyword>
<dbReference type="AlphaFoldDB" id="A0A8J7VUH9"/>
<comment type="subcellular location">
    <subcellularLocation>
        <location evidence="1">Membrane</location>
        <topology evidence="1">Single-pass membrane protein</topology>
    </subcellularLocation>
</comment>
<dbReference type="Pfam" id="PF03544">
    <property type="entry name" value="TonB_C"/>
    <property type="match status" value="1"/>
</dbReference>
<accession>A0A8J7VUH9</accession>
<evidence type="ECO:0000313" key="9">
    <source>
        <dbReference type="Proteomes" id="UP000675747"/>
    </source>
</evidence>
<dbReference type="EMBL" id="JAGQFT020000017">
    <property type="protein sequence ID" value="MBS7458965.1"/>
    <property type="molecule type" value="Genomic_DNA"/>
</dbReference>
<dbReference type="Proteomes" id="UP000675747">
    <property type="component" value="Unassembled WGS sequence"/>
</dbReference>
<dbReference type="InterPro" id="IPR037682">
    <property type="entry name" value="TonB_C"/>
</dbReference>
<keyword evidence="2" id="KW-0812">Transmembrane</keyword>
<evidence type="ECO:0000256" key="3">
    <source>
        <dbReference type="ARBA" id="ARBA00022989"/>
    </source>
</evidence>
<gene>
    <name evidence="8" type="ORF">KB893_017670</name>
    <name evidence="7" type="ORF">KB893_11660</name>
</gene>
<evidence type="ECO:0000256" key="5">
    <source>
        <dbReference type="SAM" id="MobiDB-lite"/>
    </source>
</evidence>
<organism evidence="7">
    <name type="scientific">Coralloluteibacterium stylophorae</name>
    <dbReference type="NCBI Taxonomy" id="1776034"/>
    <lineage>
        <taxon>Bacteria</taxon>
        <taxon>Pseudomonadati</taxon>
        <taxon>Pseudomonadota</taxon>
        <taxon>Gammaproteobacteria</taxon>
        <taxon>Lysobacterales</taxon>
        <taxon>Lysobacteraceae</taxon>
        <taxon>Coralloluteibacterium</taxon>
    </lineage>
</organism>
<proteinExistence type="predicted"/>
<dbReference type="SUPFAM" id="SSF74653">
    <property type="entry name" value="TolA/TonB C-terminal domain"/>
    <property type="match status" value="1"/>
</dbReference>
<evidence type="ECO:0000256" key="1">
    <source>
        <dbReference type="ARBA" id="ARBA00004167"/>
    </source>
</evidence>
<evidence type="ECO:0000256" key="4">
    <source>
        <dbReference type="ARBA" id="ARBA00023136"/>
    </source>
</evidence>
<dbReference type="Gene3D" id="3.30.2420.10">
    <property type="entry name" value="TonB"/>
    <property type="match status" value="1"/>
</dbReference>
<dbReference type="NCBIfam" id="TIGR01352">
    <property type="entry name" value="tonB_Cterm"/>
    <property type="match status" value="1"/>
</dbReference>
<dbReference type="PROSITE" id="PS51257">
    <property type="entry name" value="PROKAR_LIPOPROTEIN"/>
    <property type="match status" value="1"/>
</dbReference>
<protein>
    <submittedName>
        <fullName evidence="7">Energy transducer TonB</fullName>
    </submittedName>
</protein>
<feature type="compositionally biased region" description="Low complexity" evidence="5">
    <location>
        <begin position="175"/>
        <end position="219"/>
    </location>
</feature>
<reference evidence="7" key="2">
    <citation type="submission" date="2021-04" db="EMBL/GenBank/DDBJ databases">
        <authorList>
            <person name="Karlyshev A.V."/>
        </authorList>
    </citation>
    <scope>NUCLEOTIDE SEQUENCE</scope>
    <source>
        <strain evidence="7">LMG 29479</strain>
    </source>
</reference>
<evidence type="ECO:0000313" key="8">
    <source>
        <dbReference type="EMBL" id="MBS7458965.1"/>
    </source>
</evidence>
<reference evidence="8 9" key="1">
    <citation type="journal article" date="2021" name="Microbiol. Resour. Announc.">
        <title>Draft Genome Sequence of Coralloluteibacterium stylophorae LMG 29479T.</title>
        <authorList>
            <person name="Karlyshev A.V."/>
            <person name="Kudryashova E.B."/>
            <person name="Ariskina E.V."/>
            <person name="Conroy A.P."/>
            <person name="Abidueva E.Y."/>
        </authorList>
    </citation>
    <scope>NUCLEOTIDE SEQUENCE [LARGE SCALE GENOMIC DNA]</scope>
    <source>
        <strain evidence="8 9">LMG 29479</strain>
    </source>
</reference>
<feature type="region of interest" description="Disordered" evidence="5">
    <location>
        <begin position="175"/>
        <end position="243"/>
    </location>
</feature>
<dbReference type="PROSITE" id="PS52015">
    <property type="entry name" value="TONB_CTD"/>
    <property type="match status" value="1"/>
</dbReference>
<evidence type="ECO:0000313" key="7">
    <source>
        <dbReference type="EMBL" id="MBR0563162.1"/>
    </source>
</evidence>
<dbReference type="GO" id="GO:0055085">
    <property type="term" value="P:transmembrane transport"/>
    <property type="evidence" value="ECO:0007669"/>
    <property type="project" value="InterPro"/>
</dbReference>
<feature type="domain" description="TonB C-terminal" evidence="6">
    <location>
        <begin position="232"/>
        <end position="323"/>
    </location>
</feature>
<evidence type="ECO:0000259" key="6">
    <source>
        <dbReference type="PROSITE" id="PS52015"/>
    </source>
</evidence>
<keyword evidence="3" id="KW-1133">Transmembrane helix</keyword>
<dbReference type="GO" id="GO:0016020">
    <property type="term" value="C:membrane"/>
    <property type="evidence" value="ECO:0007669"/>
    <property type="project" value="UniProtKB-SubCell"/>
</dbReference>
<comment type="caution">
    <text evidence="7">The sequence shown here is derived from an EMBL/GenBank/DDBJ whole genome shotgun (WGS) entry which is preliminary data.</text>
</comment>
<dbReference type="EMBL" id="JAGQFT010000104">
    <property type="protein sequence ID" value="MBR0563162.1"/>
    <property type="molecule type" value="Genomic_DNA"/>
</dbReference>
<dbReference type="InterPro" id="IPR006260">
    <property type="entry name" value="TonB/TolA_C"/>
</dbReference>